<organism evidence="7 8">
    <name type="scientific">Henriciella barbarensis</name>
    <dbReference type="NCBI Taxonomy" id="86342"/>
    <lineage>
        <taxon>Bacteria</taxon>
        <taxon>Pseudomonadati</taxon>
        <taxon>Pseudomonadota</taxon>
        <taxon>Alphaproteobacteria</taxon>
        <taxon>Hyphomonadales</taxon>
        <taxon>Hyphomonadaceae</taxon>
        <taxon>Henriciella</taxon>
    </lineage>
</organism>
<dbReference type="OrthoDB" id="9805604at2"/>
<dbReference type="GO" id="GO:0016788">
    <property type="term" value="F:hydrolase activity, acting on ester bonds"/>
    <property type="evidence" value="ECO:0007669"/>
    <property type="project" value="InterPro"/>
</dbReference>
<dbReference type="InterPro" id="IPR050793">
    <property type="entry name" value="CMP-NeuNAc_synthase"/>
</dbReference>
<protein>
    <submittedName>
        <fullName evidence="7">3-deoxy-D-manno-octulosonate 8-phosphate phosphatase</fullName>
    </submittedName>
</protein>
<dbReference type="GO" id="GO:0046872">
    <property type="term" value="F:metal ion binding"/>
    <property type="evidence" value="ECO:0007669"/>
    <property type="project" value="UniProtKB-KW"/>
</dbReference>
<dbReference type="Proteomes" id="UP000265431">
    <property type="component" value="Unassembled WGS sequence"/>
</dbReference>
<comment type="similarity">
    <text evidence="2">Belongs to the KdsC family.</text>
</comment>
<comment type="subunit">
    <text evidence="3">Homotetramer.</text>
</comment>
<dbReference type="EMBL" id="QWGB01000005">
    <property type="protein sequence ID" value="RIJ23761.1"/>
    <property type="molecule type" value="Genomic_DNA"/>
</dbReference>
<dbReference type="Gene3D" id="3.40.50.1000">
    <property type="entry name" value="HAD superfamily/HAD-like"/>
    <property type="match status" value="1"/>
</dbReference>
<accession>A0A399QYZ5</accession>
<sequence length="172" mass="18728">MIRSLDDPEFAARARDVEILGIDFDGVMTDNKVYVFEDGREAVVCSRLEGYGLRAAAATGVYCFIMSTEENPVVTARAKKLKIDCQQNIPDKVAAFTKVLEERGLSFAQAAFIGNDTNDKGVLQKVHLPISVSDSHDVLDTIETFRTKRLGGDGAVREACDAIAQARQGNEG</sequence>
<evidence type="ECO:0000256" key="6">
    <source>
        <dbReference type="ARBA" id="ARBA00022842"/>
    </source>
</evidence>
<dbReference type="AlphaFoldDB" id="A0A399QYZ5"/>
<comment type="cofactor">
    <cofactor evidence="1">
        <name>Mg(2+)</name>
        <dbReference type="ChEBI" id="CHEBI:18420"/>
    </cofactor>
</comment>
<dbReference type="InterPro" id="IPR036412">
    <property type="entry name" value="HAD-like_sf"/>
</dbReference>
<dbReference type="PANTHER" id="PTHR21485">
    <property type="entry name" value="HAD SUPERFAMILY MEMBERS CMAS AND KDSC"/>
    <property type="match status" value="1"/>
</dbReference>
<evidence type="ECO:0000256" key="1">
    <source>
        <dbReference type="ARBA" id="ARBA00001946"/>
    </source>
</evidence>
<dbReference type="GO" id="GO:0008781">
    <property type="term" value="F:N-acylneuraminate cytidylyltransferase activity"/>
    <property type="evidence" value="ECO:0007669"/>
    <property type="project" value="TreeGrafter"/>
</dbReference>
<reference evidence="7 8" key="1">
    <citation type="submission" date="2018-08" db="EMBL/GenBank/DDBJ databases">
        <title>Henriciella mobilis sp. nov., isolated from seawater.</title>
        <authorList>
            <person name="Cheng H."/>
            <person name="Wu Y.-H."/>
            <person name="Xu X.-W."/>
            <person name="Guo L.-L."/>
        </authorList>
    </citation>
    <scope>NUCLEOTIDE SEQUENCE [LARGE SCALE GENOMIC DNA]</scope>
    <source>
        <strain evidence="7 8">CCUG66934</strain>
    </source>
</reference>
<dbReference type="InterPro" id="IPR023214">
    <property type="entry name" value="HAD_sf"/>
</dbReference>
<comment type="caution">
    <text evidence="7">The sequence shown here is derived from an EMBL/GenBank/DDBJ whole genome shotgun (WGS) entry which is preliminary data.</text>
</comment>
<keyword evidence="4" id="KW-0479">Metal-binding</keyword>
<evidence type="ECO:0000313" key="8">
    <source>
        <dbReference type="Proteomes" id="UP000265431"/>
    </source>
</evidence>
<keyword evidence="5" id="KW-0378">Hydrolase</keyword>
<dbReference type="SFLD" id="SFLDS00003">
    <property type="entry name" value="Haloacid_Dehalogenase"/>
    <property type="match status" value="1"/>
</dbReference>
<dbReference type="PANTHER" id="PTHR21485:SF3">
    <property type="entry name" value="N-ACYLNEURAMINATE CYTIDYLYLTRANSFERASE"/>
    <property type="match status" value="1"/>
</dbReference>
<dbReference type="SFLD" id="SFLDG01138">
    <property type="entry name" value="C1.6.2:_Deoxy-d-mannose-octulo"/>
    <property type="match status" value="1"/>
</dbReference>
<evidence type="ECO:0000256" key="4">
    <source>
        <dbReference type="ARBA" id="ARBA00022723"/>
    </source>
</evidence>
<dbReference type="SUPFAM" id="SSF56784">
    <property type="entry name" value="HAD-like"/>
    <property type="match status" value="1"/>
</dbReference>
<evidence type="ECO:0000313" key="7">
    <source>
        <dbReference type="EMBL" id="RIJ23761.1"/>
    </source>
</evidence>
<evidence type="ECO:0000256" key="5">
    <source>
        <dbReference type="ARBA" id="ARBA00022801"/>
    </source>
</evidence>
<evidence type="ECO:0000256" key="2">
    <source>
        <dbReference type="ARBA" id="ARBA00005893"/>
    </source>
</evidence>
<evidence type="ECO:0000256" key="3">
    <source>
        <dbReference type="ARBA" id="ARBA00011881"/>
    </source>
</evidence>
<dbReference type="SFLD" id="SFLDG01136">
    <property type="entry name" value="C1.6:_Phosphoserine_Phosphatas"/>
    <property type="match status" value="1"/>
</dbReference>
<name>A0A399QYZ5_9PROT</name>
<dbReference type="RefSeq" id="WP_119378949.1">
    <property type="nucleotide sequence ID" value="NZ_QWGB01000005.1"/>
</dbReference>
<proteinExistence type="inferred from homology"/>
<dbReference type="InterPro" id="IPR010023">
    <property type="entry name" value="KdsC_fam"/>
</dbReference>
<keyword evidence="8" id="KW-1185">Reference proteome</keyword>
<keyword evidence="6" id="KW-0460">Magnesium</keyword>
<gene>
    <name evidence="7" type="ORF">D1224_05735</name>
</gene>